<proteinExistence type="predicted"/>
<organism evidence="1 2">
    <name type="scientific">Ruminiclostridium herbifermentans</name>
    <dbReference type="NCBI Taxonomy" id="2488810"/>
    <lineage>
        <taxon>Bacteria</taxon>
        <taxon>Bacillati</taxon>
        <taxon>Bacillota</taxon>
        <taxon>Clostridia</taxon>
        <taxon>Eubacteriales</taxon>
        <taxon>Oscillospiraceae</taxon>
        <taxon>Ruminiclostridium</taxon>
    </lineage>
</organism>
<dbReference type="GO" id="GO:0003677">
    <property type="term" value="F:DNA binding"/>
    <property type="evidence" value="ECO:0007669"/>
    <property type="project" value="InterPro"/>
</dbReference>
<dbReference type="AlphaFoldDB" id="A0A4U7JDU2"/>
<dbReference type="EMBL" id="CP061336">
    <property type="protein sequence ID" value="QNU68871.1"/>
    <property type="molecule type" value="Genomic_DNA"/>
</dbReference>
<dbReference type="InterPro" id="IPR007492">
    <property type="entry name" value="LytTR_DNA-bd_dom"/>
</dbReference>
<dbReference type="OrthoDB" id="9802383at2"/>
<accession>A0A4U7JDU2</accession>
<protein>
    <submittedName>
        <fullName evidence="1">LytTR family transcriptional regulator</fullName>
    </submittedName>
</protein>
<dbReference type="KEGG" id="rher:EHE19_012720"/>
<dbReference type="Gene3D" id="2.40.50.1020">
    <property type="entry name" value="LytTr DNA-binding domain"/>
    <property type="match status" value="1"/>
</dbReference>
<keyword evidence="2" id="KW-1185">Reference proteome</keyword>
<gene>
    <name evidence="1" type="ORF">EHE19_012720</name>
</gene>
<evidence type="ECO:0000313" key="2">
    <source>
        <dbReference type="Proteomes" id="UP000306409"/>
    </source>
</evidence>
<name>A0A4U7JDU2_9FIRM</name>
<evidence type="ECO:0000313" key="1">
    <source>
        <dbReference type="EMBL" id="QNU68871.1"/>
    </source>
</evidence>
<sequence>MLISNLVFAQVIGRNVLYHLRSGKVIECKESFSSVCDNLLKFGCFVKTHRSYIVNMQYVDAIEKQQIVLQTLSTIPVAQGKVREIKQQYLKYQMEGV</sequence>
<dbReference type="Pfam" id="PF04397">
    <property type="entry name" value="LytTR"/>
    <property type="match status" value="1"/>
</dbReference>
<dbReference type="Proteomes" id="UP000306409">
    <property type="component" value="Chromosome"/>
</dbReference>
<dbReference type="PROSITE" id="PS50930">
    <property type="entry name" value="HTH_LYTTR"/>
    <property type="match status" value="1"/>
</dbReference>
<dbReference type="SMART" id="SM00850">
    <property type="entry name" value="LytTR"/>
    <property type="match status" value="1"/>
</dbReference>
<reference evidence="1 2" key="1">
    <citation type="submission" date="2020-09" db="EMBL/GenBank/DDBJ databases">
        <title>Characterization and genome sequencing of Ruminiclostridium sp. nov. MA18.</title>
        <authorList>
            <person name="Rettenmaier R."/>
            <person name="Kowollik M.-L."/>
            <person name="Liebl W."/>
            <person name="Zverlov V."/>
        </authorList>
    </citation>
    <scope>NUCLEOTIDE SEQUENCE [LARGE SCALE GENOMIC DNA]</scope>
    <source>
        <strain evidence="1 2">MA18</strain>
    </source>
</reference>